<dbReference type="GO" id="GO:0051536">
    <property type="term" value="F:iron-sulfur cluster binding"/>
    <property type="evidence" value="ECO:0007669"/>
    <property type="project" value="UniProtKB-KW"/>
</dbReference>
<evidence type="ECO:0000256" key="2">
    <source>
        <dbReference type="ARBA" id="ARBA00022723"/>
    </source>
</evidence>
<dbReference type="SUPFAM" id="SSF102114">
    <property type="entry name" value="Radical SAM enzymes"/>
    <property type="match status" value="1"/>
</dbReference>
<evidence type="ECO:0000256" key="4">
    <source>
        <dbReference type="ARBA" id="ARBA00023014"/>
    </source>
</evidence>
<dbReference type="InterPro" id="IPR006638">
    <property type="entry name" value="Elp3/MiaA/NifB-like_rSAM"/>
</dbReference>
<dbReference type="Pfam" id="PF04055">
    <property type="entry name" value="Radical_SAM"/>
    <property type="match status" value="1"/>
</dbReference>
<evidence type="ECO:0000256" key="1">
    <source>
        <dbReference type="ARBA" id="ARBA00022691"/>
    </source>
</evidence>
<dbReference type="GO" id="GO:0046872">
    <property type="term" value="F:metal ion binding"/>
    <property type="evidence" value="ECO:0007669"/>
    <property type="project" value="UniProtKB-KW"/>
</dbReference>
<dbReference type="Gene3D" id="3.20.20.70">
    <property type="entry name" value="Aldolase class I"/>
    <property type="match status" value="1"/>
</dbReference>
<organism evidence="6 7">
    <name type="scientific">Candidatus Portnoybacteria bacterium CG_4_10_14_0_2_um_filter_44_20</name>
    <dbReference type="NCBI Taxonomy" id="1974799"/>
    <lineage>
        <taxon>Bacteria</taxon>
        <taxon>Candidatus Portnoyibacteriota</taxon>
    </lineage>
</organism>
<evidence type="ECO:0000259" key="5">
    <source>
        <dbReference type="PROSITE" id="PS51918"/>
    </source>
</evidence>
<protein>
    <submittedName>
        <fullName evidence="6">Radical SAM protein</fullName>
    </submittedName>
</protein>
<dbReference type="PROSITE" id="PS51918">
    <property type="entry name" value="RADICAL_SAM"/>
    <property type="match status" value="1"/>
</dbReference>
<evidence type="ECO:0000313" key="7">
    <source>
        <dbReference type="Proteomes" id="UP000229805"/>
    </source>
</evidence>
<dbReference type="InterPro" id="IPR050377">
    <property type="entry name" value="Radical_SAM_PqqE_MftC-like"/>
</dbReference>
<dbReference type="GO" id="GO:0003824">
    <property type="term" value="F:catalytic activity"/>
    <property type="evidence" value="ECO:0007669"/>
    <property type="project" value="InterPro"/>
</dbReference>
<feature type="domain" description="Radical SAM core" evidence="5">
    <location>
        <begin position="24"/>
        <end position="246"/>
    </location>
</feature>
<comment type="caution">
    <text evidence="6">The sequence shown here is derived from an EMBL/GenBank/DDBJ whole genome shotgun (WGS) entry which is preliminary data.</text>
</comment>
<dbReference type="InterPro" id="IPR013785">
    <property type="entry name" value="Aldolase_TIM"/>
</dbReference>
<accession>A0A2M7ULT9</accession>
<evidence type="ECO:0000313" key="6">
    <source>
        <dbReference type="EMBL" id="PIZ72686.1"/>
    </source>
</evidence>
<dbReference type="PANTHER" id="PTHR11228">
    <property type="entry name" value="RADICAL SAM DOMAIN PROTEIN"/>
    <property type="match status" value="1"/>
</dbReference>
<proteinExistence type="predicted"/>
<dbReference type="CDD" id="cd01335">
    <property type="entry name" value="Radical_SAM"/>
    <property type="match status" value="1"/>
</dbReference>
<evidence type="ECO:0000256" key="3">
    <source>
        <dbReference type="ARBA" id="ARBA00023004"/>
    </source>
</evidence>
<keyword evidence="4" id="KW-0411">Iron-sulfur</keyword>
<keyword evidence="1" id="KW-0949">S-adenosyl-L-methionine</keyword>
<name>A0A2M7ULT9_9BACT</name>
<keyword evidence="3" id="KW-0408">Iron</keyword>
<sequence>MNEQSKIFGQQKILNHPDKIKNWLDGKDKTLVSVEIDMTNACNSNCPGCVGGRINNQSIPFAAAKKHIDQLKKLEARALIFTGGGEPTMNPDTNKVVKYAKKQGLDVGFITNGISLTDETIDTILKNCVWCRVSLDAGSLEIYKLVHGLDERIFRQVIENIKRLVKRKKELKSSCTVGVGYLTGKNTVKGMEDFARLAGSLGVDYAQYRPFHKDFTDISKEFEKCKKYGTGDTKIVASIQKYERFRDKVKRPYGKCYGVNFCTVICADSTMQTCCHTRGKAKYILGDLKKEPLAKIWKRRQEVFDKISFSDCGPLFCRGDEFNRLLFELKQRKEHVNFL</sequence>
<reference evidence="7" key="1">
    <citation type="submission" date="2017-09" db="EMBL/GenBank/DDBJ databases">
        <title>Depth-based differentiation of microbial function through sediment-hosted aquifers and enrichment of novel symbionts in the deep terrestrial subsurface.</title>
        <authorList>
            <person name="Probst A.J."/>
            <person name="Ladd B."/>
            <person name="Jarett J.K."/>
            <person name="Geller-Mcgrath D.E."/>
            <person name="Sieber C.M.K."/>
            <person name="Emerson J.B."/>
            <person name="Anantharaman K."/>
            <person name="Thomas B.C."/>
            <person name="Malmstrom R."/>
            <person name="Stieglmeier M."/>
            <person name="Klingl A."/>
            <person name="Woyke T."/>
            <person name="Ryan C.M."/>
            <person name="Banfield J.F."/>
        </authorList>
    </citation>
    <scope>NUCLEOTIDE SEQUENCE [LARGE SCALE GENOMIC DNA]</scope>
</reference>
<dbReference type="InterPro" id="IPR007197">
    <property type="entry name" value="rSAM"/>
</dbReference>
<dbReference type="PANTHER" id="PTHR11228:SF7">
    <property type="entry name" value="PQQA PEPTIDE CYCLASE"/>
    <property type="match status" value="1"/>
</dbReference>
<dbReference type="AlphaFoldDB" id="A0A2M7ULT9"/>
<keyword evidence="2" id="KW-0479">Metal-binding</keyword>
<dbReference type="SMART" id="SM00729">
    <property type="entry name" value="Elp3"/>
    <property type="match status" value="1"/>
</dbReference>
<gene>
    <name evidence="6" type="ORF">COY11_00025</name>
</gene>
<dbReference type="EMBL" id="PFOG01000002">
    <property type="protein sequence ID" value="PIZ72686.1"/>
    <property type="molecule type" value="Genomic_DNA"/>
</dbReference>
<dbReference type="SFLD" id="SFLDG01067">
    <property type="entry name" value="SPASM/twitch_domain_containing"/>
    <property type="match status" value="1"/>
</dbReference>
<dbReference type="Proteomes" id="UP000229805">
    <property type="component" value="Unassembled WGS sequence"/>
</dbReference>
<dbReference type="InterPro" id="IPR058240">
    <property type="entry name" value="rSAM_sf"/>
</dbReference>
<dbReference type="SFLD" id="SFLDS00029">
    <property type="entry name" value="Radical_SAM"/>
    <property type="match status" value="1"/>
</dbReference>